<dbReference type="KEGG" id="bkw:BkAM31D_01365"/>
<accession>A0A1X9M7N6</accession>
<gene>
    <name evidence="2" type="ORF">BkAM31D_01365</name>
</gene>
<name>A0A1X9M7N6_9BACI</name>
<dbReference type="EMBL" id="CP020814">
    <property type="protein sequence ID" value="ARK28620.1"/>
    <property type="molecule type" value="Genomic_DNA"/>
</dbReference>
<keyword evidence="3" id="KW-1185">Reference proteome</keyword>
<dbReference type="PANTHER" id="PTHR35801">
    <property type="entry name" value="PHOSPHOSERINE PHOSPHATASE RSBX"/>
    <property type="match status" value="1"/>
</dbReference>
<dbReference type="Proteomes" id="UP000193006">
    <property type="component" value="Chromosome"/>
</dbReference>
<dbReference type="Gene3D" id="3.60.40.10">
    <property type="entry name" value="PPM-type phosphatase domain"/>
    <property type="match status" value="1"/>
</dbReference>
<sequence>MAAGVIRSLHRLDVAQLVKACNDVLVNHRGVVLTIIKVDYNRQLIDYCNFGNIGFILYLPDGTTFEPIPARGYLSGKKQVIKSSTYRFYQGAVFLLYSDGLKRRPAKERLLRMTSPTVGLENLLEKENYAIDDVTILIGRFK</sequence>
<evidence type="ECO:0000313" key="2">
    <source>
        <dbReference type="EMBL" id="ARK28620.1"/>
    </source>
</evidence>
<organism evidence="2 3">
    <name type="scientific">Halalkalibacter krulwichiae</name>
    <dbReference type="NCBI Taxonomy" id="199441"/>
    <lineage>
        <taxon>Bacteria</taxon>
        <taxon>Bacillati</taxon>
        <taxon>Bacillota</taxon>
        <taxon>Bacilli</taxon>
        <taxon>Bacillales</taxon>
        <taxon>Bacillaceae</taxon>
        <taxon>Halalkalibacter</taxon>
    </lineage>
</organism>
<protein>
    <submittedName>
        <fullName evidence="2">Stage II sporulation protein E (SpoIIE)</fullName>
    </submittedName>
</protein>
<dbReference type="InterPro" id="IPR001932">
    <property type="entry name" value="PPM-type_phosphatase-like_dom"/>
</dbReference>
<feature type="domain" description="PPM-type phosphatase" evidence="1">
    <location>
        <begin position="10"/>
        <end position="112"/>
    </location>
</feature>
<reference evidence="2 3" key="1">
    <citation type="submission" date="2017-04" db="EMBL/GenBank/DDBJ databases">
        <title>Bacillus krulwichiae AM31D Genome sequencing and assembly.</title>
        <authorList>
            <person name="Krulwich T.A."/>
            <person name="Anastor L."/>
            <person name="Ehrlich R."/>
            <person name="Ehrlich G.D."/>
            <person name="Janto B."/>
        </authorList>
    </citation>
    <scope>NUCLEOTIDE SEQUENCE [LARGE SCALE GENOMIC DNA]</scope>
    <source>
        <strain evidence="2 3">AM31D</strain>
    </source>
</reference>
<evidence type="ECO:0000259" key="1">
    <source>
        <dbReference type="Pfam" id="PF07228"/>
    </source>
</evidence>
<dbReference type="PANTHER" id="PTHR35801:SF1">
    <property type="entry name" value="PHOSPHOSERINE PHOSPHATASE RSBX"/>
    <property type="match status" value="1"/>
</dbReference>
<dbReference type="RefSeq" id="WP_066159469.1">
    <property type="nucleotide sequence ID" value="NZ_CP020814.1"/>
</dbReference>
<proteinExistence type="predicted"/>
<dbReference type="InterPro" id="IPR039248">
    <property type="entry name" value="Ptase_RsbX"/>
</dbReference>
<dbReference type="Pfam" id="PF07228">
    <property type="entry name" value="SpoIIE"/>
    <property type="match status" value="1"/>
</dbReference>
<dbReference type="AlphaFoldDB" id="A0A1X9M7N6"/>
<evidence type="ECO:0000313" key="3">
    <source>
        <dbReference type="Proteomes" id="UP000193006"/>
    </source>
</evidence>
<dbReference type="STRING" id="199441.BkAM31D_01365"/>
<dbReference type="InterPro" id="IPR036457">
    <property type="entry name" value="PPM-type-like_dom_sf"/>
</dbReference>